<accession>A0A9P9WJ12</accession>
<keyword evidence="2" id="KW-0472">Membrane</keyword>
<sequence>MSTPTGPFAALTTVFTPPCAITWLLTSSKIPSQYPPFTAGPVSCDPPSWADNLRLKGFGFYSPAICPSGFAVGPSCSITKTRIGEGFPAIQNGETAVYCVPSGYSCTTDTTDFRGGVWGMTTQANGVATNGPAIVTVGPALQIRFRDVDLDILETHPLTPGLGLTSTSTSDFDLSVSLTGGATTIRTTFAFSTPSPVLSTTTSSTTNGIEFGLPSNGFVTQTTPDPTSSSAISLVTSPTSRLNTVAASSVSSTPTASSAPASTASEVNNPTNLAAVILSASLIAIVLTVISVICLRHYRRRGGAGRGGLFLSTAFGAWIRKRFNKAGFCRSRDGSSTSNERGYVAELSGQGVVQEIAYGPAVGSKENPAELDNVDESLPTRWSWMSRVSKLWSTRSKKVSRSSIAESSSAGWTRSAASMRTSFSGHDSGGNWEAFAKEKWPDGLTVPAASHNRPLSDNPRTPKTLMKEKSSHLQIDVEALAMSRESGGTFGLPGKSPTSEKS</sequence>
<organism evidence="3 4">
    <name type="scientific">Neoarthrinium moseri</name>
    <dbReference type="NCBI Taxonomy" id="1658444"/>
    <lineage>
        <taxon>Eukaryota</taxon>
        <taxon>Fungi</taxon>
        <taxon>Dikarya</taxon>
        <taxon>Ascomycota</taxon>
        <taxon>Pezizomycotina</taxon>
        <taxon>Sordariomycetes</taxon>
        <taxon>Xylariomycetidae</taxon>
        <taxon>Amphisphaeriales</taxon>
        <taxon>Apiosporaceae</taxon>
        <taxon>Neoarthrinium</taxon>
    </lineage>
</organism>
<keyword evidence="2" id="KW-1133">Transmembrane helix</keyword>
<dbReference type="AlphaFoldDB" id="A0A9P9WJ12"/>
<evidence type="ECO:0000256" key="1">
    <source>
        <dbReference type="SAM" id="MobiDB-lite"/>
    </source>
</evidence>
<evidence type="ECO:0000313" key="4">
    <source>
        <dbReference type="Proteomes" id="UP000829685"/>
    </source>
</evidence>
<keyword evidence="4" id="KW-1185">Reference proteome</keyword>
<name>A0A9P9WJ12_9PEZI</name>
<reference evidence="3" key="1">
    <citation type="submission" date="2021-03" db="EMBL/GenBank/DDBJ databases">
        <title>Revisited historic fungal species revealed as producer of novel bioactive compounds through whole genome sequencing and comparative genomics.</title>
        <authorList>
            <person name="Vignolle G.A."/>
            <person name="Hochenegger N."/>
            <person name="Mach R.L."/>
            <person name="Mach-Aigner A.R."/>
            <person name="Javad Rahimi M."/>
            <person name="Salim K.A."/>
            <person name="Chan C.M."/>
            <person name="Lim L.B.L."/>
            <person name="Cai F."/>
            <person name="Druzhinina I.S."/>
            <person name="U'Ren J.M."/>
            <person name="Derntl C."/>
        </authorList>
    </citation>
    <scope>NUCLEOTIDE SEQUENCE</scope>
    <source>
        <strain evidence="3">TUCIM 5799</strain>
    </source>
</reference>
<dbReference type="Proteomes" id="UP000829685">
    <property type="component" value="Unassembled WGS sequence"/>
</dbReference>
<feature type="transmembrane region" description="Helical" evidence="2">
    <location>
        <begin position="273"/>
        <end position="295"/>
    </location>
</feature>
<gene>
    <name evidence="3" type="ORF">JX265_008042</name>
</gene>
<evidence type="ECO:0000256" key="2">
    <source>
        <dbReference type="SAM" id="Phobius"/>
    </source>
</evidence>
<evidence type="ECO:0000313" key="3">
    <source>
        <dbReference type="EMBL" id="KAI1865719.1"/>
    </source>
</evidence>
<feature type="region of interest" description="Disordered" evidence="1">
    <location>
        <begin position="246"/>
        <end position="265"/>
    </location>
</feature>
<dbReference type="EMBL" id="JAFIMR010000021">
    <property type="protein sequence ID" value="KAI1865719.1"/>
    <property type="molecule type" value="Genomic_DNA"/>
</dbReference>
<feature type="region of interest" description="Disordered" evidence="1">
    <location>
        <begin position="444"/>
        <end position="502"/>
    </location>
</feature>
<proteinExistence type="predicted"/>
<comment type="caution">
    <text evidence="3">The sequence shown here is derived from an EMBL/GenBank/DDBJ whole genome shotgun (WGS) entry which is preliminary data.</text>
</comment>
<protein>
    <submittedName>
        <fullName evidence="3">Uncharacterized protein</fullName>
    </submittedName>
</protein>
<keyword evidence="2" id="KW-0812">Transmembrane</keyword>